<dbReference type="OrthoDB" id="3258262at2759"/>
<feature type="compositionally biased region" description="Low complexity" evidence="1">
    <location>
        <begin position="62"/>
        <end position="85"/>
    </location>
</feature>
<evidence type="ECO:0000313" key="3">
    <source>
        <dbReference type="EMBL" id="KAF9533962.1"/>
    </source>
</evidence>
<proteinExistence type="predicted"/>
<evidence type="ECO:0000313" key="4">
    <source>
        <dbReference type="Proteomes" id="UP000807306"/>
    </source>
</evidence>
<organism evidence="3 4">
    <name type="scientific">Crepidotus variabilis</name>
    <dbReference type="NCBI Taxonomy" id="179855"/>
    <lineage>
        <taxon>Eukaryota</taxon>
        <taxon>Fungi</taxon>
        <taxon>Dikarya</taxon>
        <taxon>Basidiomycota</taxon>
        <taxon>Agaricomycotina</taxon>
        <taxon>Agaricomycetes</taxon>
        <taxon>Agaricomycetidae</taxon>
        <taxon>Agaricales</taxon>
        <taxon>Agaricineae</taxon>
        <taxon>Crepidotaceae</taxon>
        <taxon>Crepidotus</taxon>
    </lineage>
</organism>
<dbReference type="EMBL" id="MU157827">
    <property type="protein sequence ID" value="KAF9533962.1"/>
    <property type="molecule type" value="Genomic_DNA"/>
</dbReference>
<dbReference type="PROSITE" id="PS00028">
    <property type="entry name" value="ZINC_FINGER_C2H2_1"/>
    <property type="match status" value="1"/>
</dbReference>
<feature type="region of interest" description="Disordered" evidence="1">
    <location>
        <begin position="59"/>
        <end position="87"/>
    </location>
</feature>
<name>A0A9P6ERR9_9AGAR</name>
<evidence type="ECO:0000259" key="2">
    <source>
        <dbReference type="PROSITE" id="PS00028"/>
    </source>
</evidence>
<dbReference type="AlphaFoldDB" id="A0A9P6ERR9"/>
<evidence type="ECO:0000256" key="1">
    <source>
        <dbReference type="SAM" id="MobiDB-lite"/>
    </source>
</evidence>
<reference evidence="3" key="1">
    <citation type="submission" date="2020-11" db="EMBL/GenBank/DDBJ databases">
        <authorList>
            <consortium name="DOE Joint Genome Institute"/>
            <person name="Ahrendt S."/>
            <person name="Riley R."/>
            <person name="Andreopoulos W."/>
            <person name="Labutti K."/>
            <person name="Pangilinan J."/>
            <person name="Ruiz-Duenas F.J."/>
            <person name="Barrasa J.M."/>
            <person name="Sanchez-Garcia M."/>
            <person name="Camarero S."/>
            <person name="Miyauchi S."/>
            <person name="Serrano A."/>
            <person name="Linde D."/>
            <person name="Babiker R."/>
            <person name="Drula E."/>
            <person name="Ayuso-Fernandez I."/>
            <person name="Pacheco R."/>
            <person name="Padilla G."/>
            <person name="Ferreira P."/>
            <person name="Barriuso J."/>
            <person name="Kellner H."/>
            <person name="Castanera R."/>
            <person name="Alfaro M."/>
            <person name="Ramirez L."/>
            <person name="Pisabarro A.G."/>
            <person name="Kuo A."/>
            <person name="Tritt A."/>
            <person name="Lipzen A."/>
            <person name="He G."/>
            <person name="Yan M."/>
            <person name="Ng V."/>
            <person name="Cullen D."/>
            <person name="Martin F."/>
            <person name="Rosso M.-N."/>
            <person name="Henrissat B."/>
            <person name="Hibbett D."/>
            <person name="Martinez A.T."/>
            <person name="Grigoriev I.V."/>
        </authorList>
    </citation>
    <scope>NUCLEOTIDE SEQUENCE</scope>
    <source>
        <strain evidence="3">CBS 506.95</strain>
    </source>
</reference>
<feature type="domain" description="C2H2-type" evidence="2">
    <location>
        <begin position="179"/>
        <end position="201"/>
    </location>
</feature>
<keyword evidence="4" id="KW-1185">Reference proteome</keyword>
<accession>A0A9P6ERR9</accession>
<dbReference type="Proteomes" id="UP000807306">
    <property type="component" value="Unassembled WGS sequence"/>
</dbReference>
<gene>
    <name evidence="3" type="ORF">CPB83DRAFT_889747</name>
</gene>
<comment type="caution">
    <text evidence="3">The sequence shown here is derived from an EMBL/GenBank/DDBJ whole genome shotgun (WGS) entry which is preliminary data.</text>
</comment>
<dbReference type="InterPro" id="IPR013087">
    <property type="entry name" value="Znf_C2H2_type"/>
</dbReference>
<sequence>MQCECGLQTLFEDIVNNTLVSYTIDEKHEHFPTNPKRFGVYIPSAQSLFDDHITDADDDSDSSWAFSAPNRHSSSSSRSQLSSGSTPAQELVARYRNGQPVLFDETQSYDTPPTTPADSPKCFSPAVSFIDYGPESEYGRDLPPVDGQFSRPLSSVELLSATYEEASKMAQGLVKSIPCKRPRCSDVLADVKALMYHLHIHEIDSRLAHPSIQLSTTIFEERTKSILASPSHSWRKFSLPSVLLRSVFRRLVKRVIR</sequence>
<protein>
    <recommendedName>
        <fullName evidence="2">C2H2-type domain-containing protein</fullName>
    </recommendedName>
</protein>